<dbReference type="InterPro" id="IPR002549">
    <property type="entry name" value="AI-2E-like"/>
</dbReference>
<feature type="transmembrane region" description="Helical" evidence="8">
    <location>
        <begin position="64"/>
        <end position="86"/>
    </location>
</feature>
<comment type="similarity">
    <text evidence="2">Belongs to the autoinducer-2 exporter (AI-2E) (TC 2.A.86) family.</text>
</comment>
<name>A0ABZ2KME9_9BACT</name>
<dbReference type="RefSeq" id="WP_394850464.1">
    <property type="nucleotide sequence ID" value="NZ_CP089982.1"/>
</dbReference>
<evidence type="ECO:0000256" key="1">
    <source>
        <dbReference type="ARBA" id="ARBA00004651"/>
    </source>
</evidence>
<keyword evidence="3" id="KW-0813">Transport</keyword>
<keyword evidence="10" id="KW-1185">Reference proteome</keyword>
<keyword evidence="4" id="KW-1003">Cell membrane</keyword>
<evidence type="ECO:0000256" key="5">
    <source>
        <dbReference type="ARBA" id="ARBA00022692"/>
    </source>
</evidence>
<feature type="transmembrane region" description="Helical" evidence="8">
    <location>
        <begin position="320"/>
        <end position="341"/>
    </location>
</feature>
<feature type="transmembrane region" description="Helical" evidence="8">
    <location>
        <begin position="271"/>
        <end position="289"/>
    </location>
</feature>
<evidence type="ECO:0000256" key="7">
    <source>
        <dbReference type="ARBA" id="ARBA00023136"/>
    </source>
</evidence>
<feature type="transmembrane region" description="Helical" evidence="8">
    <location>
        <begin position="209"/>
        <end position="232"/>
    </location>
</feature>
<protein>
    <submittedName>
        <fullName evidence="9">AI-2E family transporter</fullName>
    </submittedName>
</protein>
<comment type="subcellular location">
    <subcellularLocation>
        <location evidence="1">Cell membrane</location>
        <topology evidence="1">Multi-pass membrane protein</topology>
    </subcellularLocation>
</comment>
<dbReference type="PANTHER" id="PTHR21716:SF53">
    <property type="entry name" value="PERMEASE PERM-RELATED"/>
    <property type="match status" value="1"/>
</dbReference>
<proteinExistence type="inferred from homology"/>
<keyword evidence="5 8" id="KW-0812">Transmembrane</keyword>
<sequence length="422" mass="46245">MTSLRWQRPVFLAVTAGIVVTVSWLAREVMLPIVLGLIIAYVLMPLVEWVERWKLPGPRHVPRAAAIVLVYILVLGTLGIFVRTVAPRIGYEMAKFGREVPALTARFKNEWVPALQNKLHAITGISPPQEDTTEQQEPAFVARPQPDGSYALDIQGGVSVRNTRGGYTIQAHEKVVPFDPDLFLAESVQGTMTYLQHNALELARIGSGIVFSIGRFFFVFGLTLMIAAYLMLTRERILAFFSSLVRPSSRPGLERLIVRIDQGLSGVVRGQIIICLINGVLSAIGLAIVGLKYWPILAIIATVFSLIPIFGSIISSVPAVALGLTQSFGTGVFVLLWIIGIHQLEANILNPKIMGDAAKIHPVLVIFSLLVGEHFFHVTGALLAVPCMSIAQSVFIHFRQIVQKTDPELSHEPVASVRDLGE</sequence>
<keyword evidence="7 8" id="KW-0472">Membrane</keyword>
<evidence type="ECO:0000256" key="3">
    <source>
        <dbReference type="ARBA" id="ARBA00022448"/>
    </source>
</evidence>
<gene>
    <name evidence="9" type="ORF">LZC95_23780</name>
</gene>
<dbReference type="EMBL" id="CP089982">
    <property type="protein sequence ID" value="WXA99822.1"/>
    <property type="molecule type" value="Genomic_DNA"/>
</dbReference>
<evidence type="ECO:0000313" key="10">
    <source>
        <dbReference type="Proteomes" id="UP001379533"/>
    </source>
</evidence>
<evidence type="ECO:0000256" key="6">
    <source>
        <dbReference type="ARBA" id="ARBA00022989"/>
    </source>
</evidence>
<evidence type="ECO:0000313" key="9">
    <source>
        <dbReference type="EMBL" id="WXA99822.1"/>
    </source>
</evidence>
<reference evidence="9 10" key="1">
    <citation type="submission" date="2021-12" db="EMBL/GenBank/DDBJ databases">
        <title>Discovery of the Pendulisporaceae a myxobacterial family with distinct sporulation behavior and unique specialized metabolism.</title>
        <authorList>
            <person name="Garcia R."/>
            <person name="Popoff A."/>
            <person name="Bader C.D."/>
            <person name="Loehr J."/>
            <person name="Walesch S."/>
            <person name="Walt C."/>
            <person name="Boldt J."/>
            <person name="Bunk B."/>
            <person name="Haeckl F.J.F.P.J."/>
            <person name="Gunesch A.P."/>
            <person name="Birkelbach J."/>
            <person name="Nuebel U."/>
            <person name="Pietschmann T."/>
            <person name="Bach T."/>
            <person name="Mueller R."/>
        </authorList>
    </citation>
    <scope>NUCLEOTIDE SEQUENCE [LARGE SCALE GENOMIC DNA]</scope>
    <source>
        <strain evidence="9 10">MSr12523</strain>
    </source>
</reference>
<dbReference type="PANTHER" id="PTHR21716">
    <property type="entry name" value="TRANSMEMBRANE PROTEIN"/>
    <property type="match status" value="1"/>
</dbReference>
<evidence type="ECO:0000256" key="4">
    <source>
        <dbReference type="ARBA" id="ARBA00022475"/>
    </source>
</evidence>
<evidence type="ECO:0000256" key="2">
    <source>
        <dbReference type="ARBA" id="ARBA00009773"/>
    </source>
</evidence>
<feature type="transmembrane region" description="Helical" evidence="8">
    <location>
        <begin position="296"/>
        <end position="314"/>
    </location>
</feature>
<organism evidence="9 10">
    <name type="scientific">Pendulispora brunnea</name>
    <dbReference type="NCBI Taxonomy" id="2905690"/>
    <lineage>
        <taxon>Bacteria</taxon>
        <taxon>Pseudomonadati</taxon>
        <taxon>Myxococcota</taxon>
        <taxon>Myxococcia</taxon>
        <taxon>Myxococcales</taxon>
        <taxon>Sorangiineae</taxon>
        <taxon>Pendulisporaceae</taxon>
        <taxon>Pendulispora</taxon>
    </lineage>
</organism>
<keyword evidence="6 8" id="KW-1133">Transmembrane helix</keyword>
<feature type="transmembrane region" description="Helical" evidence="8">
    <location>
        <begin position="12"/>
        <end position="44"/>
    </location>
</feature>
<dbReference type="Proteomes" id="UP001379533">
    <property type="component" value="Chromosome"/>
</dbReference>
<evidence type="ECO:0000256" key="8">
    <source>
        <dbReference type="SAM" id="Phobius"/>
    </source>
</evidence>
<dbReference type="Pfam" id="PF01594">
    <property type="entry name" value="AI-2E_transport"/>
    <property type="match status" value="2"/>
</dbReference>
<accession>A0ABZ2KME9</accession>